<gene>
    <name evidence="1" type="ORF">AFUS01_LOCUS44062</name>
</gene>
<proteinExistence type="predicted"/>
<organism evidence="1 2">
    <name type="scientific">Allacma fusca</name>
    <dbReference type="NCBI Taxonomy" id="39272"/>
    <lineage>
        <taxon>Eukaryota</taxon>
        <taxon>Metazoa</taxon>
        <taxon>Ecdysozoa</taxon>
        <taxon>Arthropoda</taxon>
        <taxon>Hexapoda</taxon>
        <taxon>Collembola</taxon>
        <taxon>Symphypleona</taxon>
        <taxon>Sminthuridae</taxon>
        <taxon>Allacma</taxon>
    </lineage>
</organism>
<sequence>SPIRLASKVFKINWQQQNTESRWLIRGFLS</sequence>
<dbReference type="EMBL" id="CAJVCH010570287">
    <property type="protein sequence ID" value="CAG7834572.1"/>
    <property type="molecule type" value="Genomic_DNA"/>
</dbReference>
<name>A0A8J2LER6_9HEXA</name>
<accession>A0A8J2LER6</accession>
<keyword evidence="2" id="KW-1185">Reference proteome</keyword>
<dbReference type="AlphaFoldDB" id="A0A8J2LER6"/>
<feature type="non-terminal residue" evidence="1">
    <location>
        <position position="1"/>
    </location>
</feature>
<evidence type="ECO:0000313" key="2">
    <source>
        <dbReference type="Proteomes" id="UP000708208"/>
    </source>
</evidence>
<reference evidence="1" key="1">
    <citation type="submission" date="2021-06" db="EMBL/GenBank/DDBJ databases">
        <authorList>
            <person name="Hodson N. C."/>
            <person name="Mongue J. A."/>
            <person name="Jaron S. K."/>
        </authorList>
    </citation>
    <scope>NUCLEOTIDE SEQUENCE</scope>
</reference>
<evidence type="ECO:0000313" key="1">
    <source>
        <dbReference type="EMBL" id="CAG7834572.1"/>
    </source>
</evidence>
<protein>
    <submittedName>
        <fullName evidence="1">Uncharacterized protein</fullName>
    </submittedName>
</protein>
<comment type="caution">
    <text evidence="1">The sequence shown here is derived from an EMBL/GenBank/DDBJ whole genome shotgun (WGS) entry which is preliminary data.</text>
</comment>
<dbReference type="Proteomes" id="UP000708208">
    <property type="component" value="Unassembled WGS sequence"/>
</dbReference>